<dbReference type="AlphaFoldDB" id="A0A6B0VM28"/>
<dbReference type="InterPro" id="IPR001387">
    <property type="entry name" value="Cro/C1-type_HTH"/>
</dbReference>
<feature type="region of interest" description="Disordered" evidence="1">
    <location>
        <begin position="172"/>
        <end position="265"/>
    </location>
</feature>
<evidence type="ECO:0000313" key="3">
    <source>
        <dbReference type="EMBL" id="MXV61822.1"/>
    </source>
</evidence>
<feature type="compositionally biased region" description="Polar residues" evidence="1">
    <location>
        <begin position="81"/>
        <end position="96"/>
    </location>
</feature>
<dbReference type="GO" id="GO:0003700">
    <property type="term" value="F:DNA-binding transcription factor activity"/>
    <property type="evidence" value="ECO:0007669"/>
    <property type="project" value="InterPro"/>
</dbReference>
<feature type="compositionally biased region" description="Basic and acidic residues" evidence="1">
    <location>
        <begin position="108"/>
        <end position="137"/>
    </location>
</feature>
<dbReference type="Gene3D" id="1.10.10.10">
    <property type="entry name" value="Winged helix-like DNA-binding domain superfamily/Winged helix DNA-binding domain"/>
    <property type="match status" value="1"/>
</dbReference>
<sequence length="341" mass="36423">MTELRQTASDRGTDSGPNAPRAIIHKQILEAAEQRPDASMETIADGVSGATVTTVERVLEEYGDPGSDAADEVGVADDSETTPNATEMSNESTTPATVEEELQSESESDSKSEPVLDRTALTEKQAETLRAIAERPDATQAELADTLGVSSPTISQRVNSIEGFDWSNRHELVEPLFGNGDESVRQPAEATQGGNSSGDQHSADPEDGDTDRATESETDSQNDGSVETQPAACARQREDGQAAEDEADGGQESGDDRRAELEDRIDELTAQVRTLQDEVEALQGRETATESVLDDPELAHKVVHACLHSDRITEEEELQLLRDVTAAGSAEQAGTESSFEG</sequence>
<dbReference type="Proteomes" id="UP000434101">
    <property type="component" value="Unassembled WGS sequence"/>
</dbReference>
<feature type="domain" description="HTH marR-type" evidence="2">
    <location>
        <begin position="121"/>
        <end position="161"/>
    </location>
</feature>
<evidence type="ECO:0000256" key="1">
    <source>
        <dbReference type="SAM" id="MobiDB-lite"/>
    </source>
</evidence>
<feature type="compositionally biased region" description="Acidic residues" evidence="1">
    <location>
        <begin position="69"/>
        <end position="80"/>
    </location>
</feature>
<dbReference type="InterPro" id="IPR036388">
    <property type="entry name" value="WH-like_DNA-bd_sf"/>
</dbReference>
<protein>
    <submittedName>
        <fullName evidence="3">Winged helix-turn-helix transcriptional regulator</fullName>
    </submittedName>
</protein>
<dbReference type="InterPro" id="IPR000835">
    <property type="entry name" value="HTH_MarR-typ"/>
</dbReference>
<dbReference type="InterPro" id="IPR036390">
    <property type="entry name" value="WH_DNA-bd_sf"/>
</dbReference>
<dbReference type="CDD" id="cd00093">
    <property type="entry name" value="HTH_XRE"/>
    <property type="match status" value="1"/>
</dbReference>
<gene>
    <name evidence="3" type="ORF">GS429_07030</name>
</gene>
<name>A0A6B0VM28_9EURY</name>
<feature type="compositionally biased region" description="Acidic residues" evidence="1">
    <location>
        <begin position="98"/>
        <end position="107"/>
    </location>
</feature>
<dbReference type="OrthoDB" id="170876at2157"/>
<proteinExistence type="predicted"/>
<dbReference type="EMBL" id="WUYX01000026">
    <property type="protein sequence ID" value="MXV61822.1"/>
    <property type="molecule type" value="Genomic_DNA"/>
</dbReference>
<reference evidence="3 4" key="1">
    <citation type="submission" date="2020-01" db="EMBL/GenBank/DDBJ databases">
        <title>Natronorubrum sp. JWXQ-INN 674 isolated from Inner Mongolia Autonomous Region of China.</title>
        <authorList>
            <person name="Xue Q."/>
        </authorList>
    </citation>
    <scope>NUCLEOTIDE SEQUENCE [LARGE SCALE GENOMIC DNA]</scope>
    <source>
        <strain evidence="3 4">JWXQ-INN-674</strain>
    </source>
</reference>
<dbReference type="Pfam" id="PF12802">
    <property type="entry name" value="MarR_2"/>
    <property type="match status" value="1"/>
</dbReference>
<accession>A0A6B0VM28</accession>
<evidence type="ECO:0000313" key="4">
    <source>
        <dbReference type="Proteomes" id="UP000434101"/>
    </source>
</evidence>
<comment type="caution">
    <text evidence="3">The sequence shown here is derived from an EMBL/GenBank/DDBJ whole genome shotgun (WGS) entry which is preliminary data.</text>
</comment>
<keyword evidence="4" id="KW-1185">Reference proteome</keyword>
<organism evidence="3 4">
    <name type="scientific">Natronorubrum halalkaliphilum</name>
    <dbReference type="NCBI Taxonomy" id="2691917"/>
    <lineage>
        <taxon>Archaea</taxon>
        <taxon>Methanobacteriati</taxon>
        <taxon>Methanobacteriota</taxon>
        <taxon>Stenosarchaea group</taxon>
        <taxon>Halobacteria</taxon>
        <taxon>Halobacteriales</taxon>
        <taxon>Natrialbaceae</taxon>
        <taxon>Natronorubrum</taxon>
    </lineage>
</organism>
<feature type="region of interest" description="Disordered" evidence="1">
    <location>
        <begin position="60"/>
        <end position="154"/>
    </location>
</feature>
<dbReference type="RefSeq" id="WP_160064043.1">
    <property type="nucleotide sequence ID" value="NZ_WUYX01000026.1"/>
</dbReference>
<dbReference type="SUPFAM" id="SSF46785">
    <property type="entry name" value="Winged helix' DNA-binding domain"/>
    <property type="match status" value="1"/>
</dbReference>
<feature type="region of interest" description="Disordered" evidence="1">
    <location>
        <begin position="1"/>
        <end position="23"/>
    </location>
</feature>
<feature type="compositionally biased region" description="Polar residues" evidence="1">
    <location>
        <begin position="219"/>
        <end position="228"/>
    </location>
</feature>
<evidence type="ECO:0000259" key="2">
    <source>
        <dbReference type="Pfam" id="PF12802"/>
    </source>
</evidence>
<feature type="compositionally biased region" description="Polar residues" evidence="1">
    <location>
        <begin position="1"/>
        <end position="10"/>
    </location>
</feature>